<dbReference type="GO" id="GO:0035869">
    <property type="term" value="C:ciliary transition zone"/>
    <property type="evidence" value="ECO:0007669"/>
    <property type="project" value="TreeGrafter"/>
</dbReference>
<proteinExistence type="predicted"/>
<dbReference type="GO" id="GO:0097546">
    <property type="term" value="C:ciliary base"/>
    <property type="evidence" value="ECO:0007669"/>
    <property type="project" value="TreeGrafter"/>
</dbReference>
<evidence type="ECO:0000313" key="1">
    <source>
        <dbReference type="EMBL" id="RKO83603.1"/>
    </source>
</evidence>
<dbReference type="PANTHER" id="PTHR31043:SF3">
    <property type="entry name" value="NEPHROCYSTIN-4"/>
    <property type="match status" value="1"/>
</dbReference>
<gene>
    <name evidence="1" type="ORF">BDK51DRAFT_32172</name>
</gene>
<dbReference type="AlphaFoldDB" id="A0A4P9VXZ7"/>
<dbReference type="OrthoDB" id="313446at2759"/>
<dbReference type="GO" id="GO:0036064">
    <property type="term" value="C:ciliary basal body"/>
    <property type="evidence" value="ECO:0007669"/>
    <property type="project" value="TreeGrafter"/>
</dbReference>
<dbReference type="GO" id="GO:0097730">
    <property type="term" value="C:non-motile cilium"/>
    <property type="evidence" value="ECO:0007669"/>
    <property type="project" value="InterPro"/>
</dbReference>
<organism evidence="1 2">
    <name type="scientific">Blyttiomyces helicus</name>
    <dbReference type="NCBI Taxonomy" id="388810"/>
    <lineage>
        <taxon>Eukaryota</taxon>
        <taxon>Fungi</taxon>
        <taxon>Fungi incertae sedis</taxon>
        <taxon>Chytridiomycota</taxon>
        <taxon>Chytridiomycota incertae sedis</taxon>
        <taxon>Chytridiomycetes</taxon>
        <taxon>Chytridiomycetes incertae sedis</taxon>
        <taxon>Blyttiomyces</taxon>
    </lineage>
</organism>
<dbReference type="InterPro" id="IPR029775">
    <property type="entry name" value="NPHP4"/>
</dbReference>
<evidence type="ECO:0000313" key="2">
    <source>
        <dbReference type="Proteomes" id="UP000269721"/>
    </source>
</evidence>
<name>A0A4P9VXZ7_9FUNG</name>
<sequence>LVTRLEEWKHLRRIHDIRLGIGDTAICPRSDGAFEIYLLANETFSIPFIYQSFLGSASSAETPTAGRAISLLNSKKVPVAMLDVTIIPQHHWVDRSLRYFRPESEVFRKTVRCSPSITACDPPTSGWSSSTEYDMTAPGKRYMRCSDPEVICTLVESAVIFSNWHSEIMRQLGDSWENAKFPLIHGVVF</sequence>
<dbReference type="PANTHER" id="PTHR31043">
    <property type="entry name" value="NEPHROCYSTIN-4"/>
    <property type="match status" value="1"/>
</dbReference>
<accession>A0A4P9VXZ7</accession>
<keyword evidence="2" id="KW-1185">Reference proteome</keyword>
<dbReference type="Proteomes" id="UP000269721">
    <property type="component" value="Unassembled WGS sequence"/>
</dbReference>
<reference evidence="2" key="1">
    <citation type="journal article" date="2018" name="Nat. Microbiol.">
        <title>Leveraging single-cell genomics to expand the fungal tree of life.</title>
        <authorList>
            <person name="Ahrendt S.R."/>
            <person name="Quandt C.A."/>
            <person name="Ciobanu D."/>
            <person name="Clum A."/>
            <person name="Salamov A."/>
            <person name="Andreopoulos B."/>
            <person name="Cheng J.F."/>
            <person name="Woyke T."/>
            <person name="Pelin A."/>
            <person name="Henrissat B."/>
            <person name="Reynolds N.K."/>
            <person name="Benny G.L."/>
            <person name="Smith M.E."/>
            <person name="James T.Y."/>
            <person name="Grigoriev I.V."/>
        </authorList>
    </citation>
    <scope>NUCLEOTIDE SEQUENCE [LARGE SCALE GENOMIC DNA]</scope>
</reference>
<dbReference type="EMBL" id="ML001047">
    <property type="protein sequence ID" value="RKO83603.1"/>
    <property type="molecule type" value="Genomic_DNA"/>
</dbReference>
<dbReference type="GO" id="GO:1904491">
    <property type="term" value="P:protein localization to ciliary transition zone"/>
    <property type="evidence" value="ECO:0007669"/>
    <property type="project" value="TreeGrafter"/>
</dbReference>
<protein>
    <submittedName>
        <fullName evidence="1">Uncharacterized protein</fullName>
    </submittedName>
</protein>
<feature type="non-terminal residue" evidence="1">
    <location>
        <position position="1"/>
    </location>
</feature>